<name>Q9C8Q5_ARATH</name>
<dbReference type="PIR" id="H96491">
    <property type="entry name" value="H96491"/>
</dbReference>
<reference evidence="2" key="2">
    <citation type="submission" date="2000-02" db="EMBL/GenBank/DDBJ databases">
        <title>Arabidopsis thaliana chromosome 1 BAC T4I21 genomic sequence.</title>
        <authorList>
            <person name="Lin X."/>
            <person name="Kaul S."/>
            <person name="Town C.D."/>
            <person name="Benito M."/>
            <person name="Creasy T.H."/>
            <person name="Haas B.J."/>
            <person name="Wu D."/>
            <person name="Maiti R."/>
            <person name="Ronning C.M."/>
            <person name="Koo H."/>
            <person name="Fujii C.Y."/>
            <person name="Utterback T.R."/>
            <person name="Barnstead M.E."/>
            <person name="Bowman C.L."/>
            <person name="White O."/>
            <person name="Nierman W.C."/>
            <person name="Fraser C.M."/>
        </authorList>
    </citation>
    <scope>NUCLEOTIDE SEQUENCE</scope>
</reference>
<dbReference type="AlphaFoldDB" id="Q9C8Q5"/>
<protein>
    <submittedName>
        <fullName evidence="2">Uncharacterized protein T4I21.3</fullName>
    </submittedName>
</protein>
<dbReference type="EMBL" id="AC022456">
    <property type="protein sequence ID" value="AAG52020.1"/>
    <property type="molecule type" value="Genomic_DNA"/>
</dbReference>
<sequence length="204" mass="22491">MSSSYSNPYPLAPSDYLVDSSDSNHRDDLPPIYKRKMVWTSSEGDAVSSSNASEQAIPFTAREDATADIARETRAPVVAEAGTSNWQGTSEPLLPQAEKKKKKKSKKAILPDPPGSSLCTERSLLDLRARFDLGEDVYNAFETLYDRTSHGRPENTTLRLIINIQSRFGNQSQPLAGVLTTTLPFKTSFRLANPFDIKCCADSD</sequence>
<evidence type="ECO:0000256" key="1">
    <source>
        <dbReference type="SAM" id="MobiDB-lite"/>
    </source>
</evidence>
<organism evidence="2">
    <name type="scientific">Arabidopsis thaliana</name>
    <name type="common">Mouse-ear cress</name>
    <dbReference type="NCBI Taxonomy" id="3702"/>
    <lineage>
        <taxon>Eukaryota</taxon>
        <taxon>Viridiplantae</taxon>
        <taxon>Streptophyta</taxon>
        <taxon>Embryophyta</taxon>
        <taxon>Tracheophyta</taxon>
        <taxon>Spermatophyta</taxon>
        <taxon>Magnoliopsida</taxon>
        <taxon>eudicotyledons</taxon>
        <taxon>Gunneridae</taxon>
        <taxon>Pentapetalae</taxon>
        <taxon>rosids</taxon>
        <taxon>malvids</taxon>
        <taxon>Brassicales</taxon>
        <taxon>Brassicaceae</taxon>
        <taxon>Camelineae</taxon>
        <taxon>Arabidopsis</taxon>
    </lineage>
</organism>
<evidence type="ECO:0000313" key="2">
    <source>
        <dbReference type="EMBL" id="AAG52020.1"/>
    </source>
</evidence>
<reference evidence="2" key="3">
    <citation type="submission" date="2001-01" db="EMBL/GenBank/DDBJ databases">
        <authorList>
            <person name="Town C.D."/>
            <person name="Kaul S."/>
        </authorList>
    </citation>
    <scope>NUCLEOTIDE SEQUENCE</scope>
</reference>
<reference key="1">
    <citation type="journal article" date="2000" name="Nature">
        <title>Sequence and analysis of chromosome 1 of the plant Arabidopsis thaliana.</title>
        <authorList>
            <person name="Theologis A."/>
            <person name="Ecker J.R."/>
            <person name="Palm C.J."/>
            <person name="Federspiel N.A."/>
            <person name="Kaul S."/>
            <person name="White O."/>
            <person name="Alonso J."/>
            <person name="Altafi H."/>
            <person name="Araujo R."/>
            <person name="Bowman C.L."/>
            <person name="Brooks S.Y."/>
            <person name="Buehler E."/>
            <person name="Chan A."/>
            <person name="Chao Q."/>
            <person name="Chen H."/>
            <person name="Cheuk R.F."/>
            <person name="Chin C.W."/>
            <person name="Chung M.K."/>
            <person name="Conn L."/>
            <person name="Conway A.B."/>
            <person name="Conway A.R."/>
            <person name="Creasy T.H."/>
            <person name="Dewar K."/>
            <person name="Dunn P."/>
            <person name="Etgu P."/>
            <person name="Feldblyum T.V."/>
            <person name="Feng J."/>
            <person name="Fong B."/>
            <person name="Fujii C.Y."/>
            <person name="Gill J.E."/>
            <person name="Goldsmith A.D."/>
            <person name="Haas B."/>
            <person name="Hansen N.F."/>
            <person name="Hughes B."/>
            <person name="Huizar L."/>
            <person name="Hunter J.L."/>
            <person name="Jenkins J."/>
            <person name="Johnson-Hopson C."/>
            <person name="Khan S."/>
            <person name="Khaykin E."/>
            <person name="Kim C.J."/>
            <person name="Koo H.L."/>
            <person name="Kremenetskaia I."/>
            <person name="Kurtz D.B."/>
            <person name="Kwan A."/>
            <person name="Lam B."/>
            <person name="Langin-Hooper S."/>
            <person name="Lee A."/>
            <person name="Lee J.M."/>
            <person name="Lenz C.A."/>
            <person name="Li J.H."/>
            <person name="Li Y."/>
            <person name="Lin X."/>
            <person name="Liu S.X."/>
            <person name="Liu Z.A."/>
            <person name="Luros J.S."/>
            <person name="Maiti R."/>
            <person name="Marziali A."/>
            <person name="Militscher J."/>
            <person name="Miranda M."/>
            <person name="Nguyen M."/>
            <person name="Nierman W.C."/>
            <person name="Osborne B.I."/>
            <person name="Pai G."/>
            <person name="Peterson J."/>
            <person name="Pham P.K."/>
            <person name="Rizzo M."/>
            <person name="Rooney T."/>
            <person name="Rowley D."/>
            <person name="Sakano H."/>
            <person name="Salzberg S.L."/>
            <person name="Schwartz J.R."/>
            <person name="Shinn P."/>
            <person name="Southwick A.M."/>
            <person name="Sun H."/>
            <person name="Tallon L.J."/>
            <person name="Tambunga G."/>
            <person name="Toriumi M.J."/>
            <person name="Town C.D."/>
            <person name="Utterback T."/>
            <person name="Van Aken S."/>
            <person name="Vaysberg M."/>
            <person name="Vysotskaia V.S."/>
            <person name="Walker M."/>
            <person name="Wu D."/>
            <person name="Yu G."/>
            <person name="Fraser C.M."/>
            <person name="Venter J.C."/>
            <person name="Davis R.W."/>
        </authorList>
    </citation>
    <scope>NUCLEOTIDE SEQUENCE [LARGE SCALE GENOMIC DNA]</scope>
    <source>
        <strain>cv. Columbia</strain>
    </source>
</reference>
<proteinExistence type="predicted"/>
<accession>Q9C8Q5</accession>
<feature type="region of interest" description="Disordered" evidence="1">
    <location>
        <begin position="79"/>
        <end position="115"/>
    </location>
</feature>
<gene>
    <name evidence="2" type="primary">T4I21.3</name>
</gene>
<feature type="region of interest" description="Disordered" evidence="1">
    <location>
        <begin position="1"/>
        <end position="31"/>
    </location>
</feature>